<dbReference type="PANTHER" id="PTHR33395:SF22">
    <property type="entry name" value="REVERSE TRANSCRIPTASE DOMAIN-CONTAINING PROTEIN"/>
    <property type="match status" value="1"/>
</dbReference>
<dbReference type="EMBL" id="QRBI01000093">
    <property type="protein sequence ID" value="RMC20196.1"/>
    <property type="molecule type" value="Genomic_DNA"/>
</dbReference>
<evidence type="ECO:0000259" key="1">
    <source>
        <dbReference type="Pfam" id="PF03372"/>
    </source>
</evidence>
<dbReference type="InterPro" id="IPR005135">
    <property type="entry name" value="Endo/exonuclease/phosphatase"/>
</dbReference>
<protein>
    <recommendedName>
        <fullName evidence="1">Endonuclease/exonuclease/phosphatase domain-containing protein</fullName>
    </recommendedName>
</protein>
<dbReference type="Gene3D" id="3.60.10.10">
    <property type="entry name" value="Endonuclease/exonuclease/phosphatase"/>
    <property type="match status" value="1"/>
</dbReference>
<dbReference type="OrthoDB" id="416454at2759"/>
<sequence length="338" mass="38628">MSKWRPETQGLVLGLVLFNIFVGGMDRGIECTLSKFPEETKLWGAVNTLEGRDAIQSDLDRWACANLMKFNKSKCKVLYLGQGNPKHKYKVGGEWIESSPRELKNLRCGGRVALCVRLHLECMELCLGVDDELPEQEEEVYEAFYRQLEAALKSQPLVLVGDFNYPDICWRSNTVKHKQSRRILENIDNFLSHVVRDPTRNGGLFDLILTNREGFVGDVKVENSLGCSDHDIVELSIRQGGSRAAHKTTTMDFRRADLGLKDLGRILWEWALQGRGVQEHWSVFKHHFFQTQERCITISKKSDKGGKRPAWMNKELLSLLEHKQENTQKMEAGSGHLE</sequence>
<gene>
    <name evidence="2" type="ORF">DUI87_01042</name>
</gene>
<dbReference type="Pfam" id="PF03372">
    <property type="entry name" value="Exo_endo_phos"/>
    <property type="match status" value="1"/>
</dbReference>
<dbReference type="GO" id="GO:0031012">
    <property type="term" value="C:extracellular matrix"/>
    <property type="evidence" value="ECO:0007669"/>
    <property type="project" value="TreeGrafter"/>
</dbReference>
<dbReference type="SUPFAM" id="SSF56219">
    <property type="entry name" value="DNase I-like"/>
    <property type="match status" value="1"/>
</dbReference>
<name>A0A3M0L552_HIRRU</name>
<dbReference type="PANTHER" id="PTHR33395">
    <property type="entry name" value="TRANSCRIPTASE, PUTATIVE-RELATED-RELATED"/>
    <property type="match status" value="1"/>
</dbReference>
<evidence type="ECO:0000313" key="3">
    <source>
        <dbReference type="Proteomes" id="UP000269221"/>
    </source>
</evidence>
<accession>A0A3M0L552</accession>
<evidence type="ECO:0000313" key="2">
    <source>
        <dbReference type="EMBL" id="RMC20196.1"/>
    </source>
</evidence>
<feature type="domain" description="Endonuclease/exonuclease/phosphatase" evidence="1">
    <location>
        <begin position="113"/>
        <end position="230"/>
    </location>
</feature>
<dbReference type="AlphaFoldDB" id="A0A3M0L552"/>
<dbReference type="GO" id="GO:0003824">
    <property type="term" value="F:catalytic activity"/>
    <property type="evidence" value="ECO:0007669"/>
    <property type="project" value="InterPro"/>
</dbReference>
<dbReference type="GO" id="GO:0007508">
    <property type="term" value="P:larval heart development"/>
    <property type="evidence" value="ECO:0007669"/>
    <property type="project" value="TreeGrafter"/>
</dbReference>
<proteinExistence type="predicted"/>
<dbReference type="STRING" id="333673.A0A3M0L552"/>
<dbReference type="Proteomes" id="UP000269221">
    <property type="component" value="Unassembled WGS sequence"/>
</dbReference>
<reference evidence="2 3" key="1">
    <citation type="submission" date="2018-07" db="EMBL/GenBank/DDBJ databases">
        <title>A high quality draft genome assembly of the barn swallow (H. rustica rustica).</title>
        <authorList>
            <person name="Formenti G."/>
            <person name="Chiara M."/>
            <person name="Poveda L."/>
            <person name="Francoijs K.-J."/>
            <person name="Bonisoli-Alquati A."/>
            <person name="Canova L."/>
            <person name="Gianfranceschi L."/>
            <person name="Horner D.S."/>
            <person name="Saino N."/>
        </authorList>
    </citation>
    <scope>NUCLEOTIDE SEQUENCE [LARGE SCALE GENOMIC DNA]</scope>
    <source>
        <strain evidence="2">Chelidonia</strain>
        <tissue evidence="2">Blood</tissue>
    </source>
</reference>
<dbReference type="GO" id="GO:0061343">
    <property type="term" value="P:cell adhesion involved in heart morphogenesis"/>
    <property type="evidence" value="ECO:0007669"/>
    <property type="project" value="TreeGrafter"/>
</dbReference>
<keyword evidence="3" id="KW-1185">Reference proteome</keyword>
<dbReference type="InterPro" id="IPR036691">
    <property type="entry name" value="Endo/exonu/phosph_ase_sf"/>
</dbReference>
<organism evidence="2 3">
    <name type="scientific">Hirundo rustica rustica</name>
    <dbReference type="NCBI Taxonomy" id="333673"/>
    <lineage>
        <taxon>Eukaryota</taxon>
        <taxon>Metazoa</taxon>
        <taxon>Chordata</taxon>
        <taxon>Craniata</taxon>
        <taxon>Vertebrata</taxon>
        <taxon>Euteleostomi</taxon>
        <taxon>Archelosauria</taxon>
        <taxon>Archosauria</taxon>
        <taxon>Dinosauria</taxon>
        <taxon>Saurischia</taxon>
        <taxon>Theropoda</taxon>
        <taxon>Coelurosauria</taxon>
        <taxon>Aves</taxon>
        <taxon>Neognathae</taxon>
        <taxon>Neoaves</taxon>
        <taxon>Telluraves</taxon>
        <taxon>Australaves</taxon>
        <taxon>Passeriformes</taxon>
        <taxon>Sylvioidea</taxon>
        <taxon>Hirundinidae</taxon>
        <taxon>Hirundo</taxon>
    </lineage>
</organism>
<comment type="caution">
    <text evidence="2">The sequence shown here is derived from an EMBL/GenBank/DDBJ whole genome shotgun (WGS) entry which is preliminary data.</text>
</comment>